<dbReference type="PANTHER" id="PTHR44137">
    <property type="entry name" value="BNAC03G44070D PROTEIN"/>
    <property type="match status" value="1"/>
</dbReference>
<feature type="region of interest" description="Disordered" evidence="1">
    <location>
        <begin position="180"/>
        <end position="202"/>
    </location>
</feature>
<dbReference type="EMBL" id="CM031809">
    <property type="protein sequence ID" value="KAG6668054.1"/>
    <property type="molecule type" value="Genomic_DNA"/>
</dbReference>
<evidence type="ECO:0000313" key="5">
    <source>
        <dbReference type="Proteomes" id="UP000811609"/>
    </source>
</evidence>
<evidence type="ECO:0000313" key="4">
    <source>
        <dbReference type="EMBL" id="KAG6731714.1"/>
    </source>
</evidence>
<dbReference type="SMART" id="SM00271">
    <property type="entry name" value="DnaJ"/>
    <property type="match status" value="1"/>
</dbReference>
<evidence type="ECO:0000259" key="2">
    <source>
        <dbReference type="PROSITE" id="PS50076"/>
    </source>
</evidence>
<keyword evidence="5" id="KW-1185">Reference proteome</keyword>
<evidence type="ECO:0000256" key="1">
    <source>
        <dbReference type="SAM" id="MobiDB-lite"/>
    </source>
</evidence>
<protein>
    <recommendedName>
        <fullName evidence="2">J domain-containing protein</fullName>
    </recommendedName>
</protein>
<dbReference type="AlphaFoldDB" id="A0A8T1RMN5"/>
<dbReference type="Pfam" id="PF00226">
    <property type="entry name" value="DnaJ"/>
    <property type="match status" value="1"/>
</dbReference>
<accession>A0A8T1RMN5</accession>
<gene>
    <name evidence="3" type="ORF">CIPAW_01G144400</name>
    <name evidence="4" type="ORF">I3842_01G143000</name>
</gene>
<name>A0A8T1RMN5_CARIL</name>
<feature type="domain" description="J" evidence="2">
    <location>
        <begin position="43"/>
        <end position="107"/>
    </location>
</feature>
<evidence type="ECO:0000313" key="3">
    <source>
        <dbReference type="EMBL" id="KAG6668054.1"/>
    </source>
</evidence>
<dbReference type="Proteomes" id="UP000811609">
    <property type="component" value="Chromosome 1"/>
</dbReference>
<sequence length="268" mass="30872">MGRVGKESDLKSRLVTEICSISTRSVSCTHSHGCSPFKSHLIDWYRVLGVEENEKTDVIRKRYHKLALQLHPDKNKHPKAEIAFKLVSEAYTCLSDGAKRRAFDLERRKNLCFKCKTNPYTICSSRTNCNGSEKVWNLTSQSRSHKILQGLKDIRERFKEEAKVIENCMRANATSRKESPLFTPSESLFPSNKRTHKESPIFNPADYNVQGYPHLRTRVCRQPGNYWYLQTGSRVNYEGGRSRGYDTPIFEVRSERAMLRSKSACARS</sequence>
<comment type="caution">
    <text evidence="3">The sequence shown here is derived from an EMBL/GenBank/DDBJ whole genome shotgun (WGS) entry which is preliminary data.</text>
</comment>
<dbReference type="PANTHER" id="PTHR44137:SF13">
    <property type="entry name" value="CHAPERONE DNAJ-DOMAIN SUPERFAMILY PROTEIN"/>
    <property type="match status" value="1"/>
</dbReference>
<dbReference type="CDD" id="cd06257">
    <property type="entry name" value="DnaJ"/>
    <property type="match status" value="1"/>
</dbReference>
<proteinExistence type="predicted"/>
<dbReference type="EMBL" id="CM031825">
    <property type="protein sequence ID" value="KAG6731714.1"/>
    <property type="molecule type" value="Genomic_DNA"/>
</dbReference>
<feature type="compositionally biased region" description="Polar residues" evidence="1">
    <location>
        <begin position="182"/>
        <end position="192"/>
    </location>
</feature>
<reference evidence="4" key="2">
    <citation type="submission" date="2021-01" db="EMBL/GenBank/DDBJ databases">
        <authorList>
            <person name="Lovell J.T."/>
            <person name="Bentley N."/>
            <person name="Bhattarai G."/>
            <person name="Jenkins J.W."/>
            <person name="Sreedasyam A."/>
            <person name="Alarcon Y."/>
            <person name="Bock C."/>
            <person name="Boston L."/>
            <person name="Carlson J."/>
            <person name="Cervantes K."/>
            <person name="Clermont K."/>
            <person name="Krom N."/>
            <person name="Kubenka K."/>
            <person name="Mamidi S."/>
            <person name="Mattison C."/>
            <person name="Monteros M."/>
            <person name="Pisani C."/>
            <person name="Plott C."/>
            <person name="Rajasekar S."/>
            <person name="Rhein H.S."/>
            <person name="Rohla C."/>
            <person name="Song M."/>
            <person name="Hilaire R.S."/>
            <person name="Shu S."/>
            <person name="Wells L."/>
            <person name="Wang X."/>
            <person name="Webber J."/>
            <person name="Heerema R.J."/>
            <person name="Klein P."/>
            <person name="Conner P."/>
            <person name="Grauke L."/>
            <person name="Grimwood J."/>
            <person name="Schmutz J."/>
            <person name="Randall J.J."/>
        </authorList>
    </citation>
    <scope>NUCLEOTIDE SEQUENCE</scope>
    <source>
        <tissue evidence="4">Leaf</tissue>
    </source>
</reference>
<dbReference type="InterPro" id="IPR001623">
    <property type="entry name" value="DnaJ_domain"/>
</dbReference>
<dbReference type="PROSITE" id="PS50076">
    <property type="entry name" value="DNAJ_2"/>
    <property type="match status" value="1"/>
</dbReference>
<reference evidence="3" key="1">
    <citation type="submission" date="2020-12" db="EMBL/GenBank/DDBJ databases">
        <title>WGS assembly of Carya illinoinensis cv. Pawnee.</title>
        <authorList>
            <person name="Platts A."/>
            <person name="Shu S."/>
            <person name="Wright S."/>
            <person name="Barry K."/>
            <person name="Edger P."/>
            <person name="Pires J.C."/>
            <person name="Schmutz J."/>
        </authorList>
    </citation>
    <scope>NUCLEOTIDE SEQUENCE</scope>
    <source>
        <tissue evidence="3">Leaf</tissue>
    </source>
</reference>
<dbReference type="Proteomes" id="UP000811246">
    <property type="component" value="Chromosome 1"/>
</dbReference>
<organism evidence="3 5">
    <name type="scientific">Carya illinoinensis</name>
    <name type="common">Pecan</name>
    <dbReference type="NCBI Taxonomy" id="32201"/>
    <lineage>
        <taxon>Eukaryota</taxon>
        <taxon>Viridiplantae</taxon>
        <taxon>Streptophyta</taxon>
        <taxon>Embryophyta</taxon>
        <taxon>Tracheophyta</taxon>
        <taxon>Spermatophyta</taxon>
        <taxon>Magnoliopsida</taxon>
        <taxon>eudicotyledons</taxon>
        <taxon>Gunneridae</taxon>
        <taxon>Pentapetalae</taxon>
        <taxon>rosids</taxon>
        <taxon>fabids</taxon>
        <taxon>Fagales</taxon>
        <taxon>Juglandaceae</taxon>
        <taxon>Carya</taxon>
    </lineage>
</organism>